<evidence type="ECO:0000313" key="3">
    <source>
        <dbReference type="EMBL" id="SDP25857.1"/>
    </source>
</evidence>
<proteinExistence type="predicted"/>
<dbReference type="InterPro" id="IPR023296">
    <property type="entry name" value="Glyco_hydro_beta-prop_sf"/>
</dbReference>
<dbReference type="EMBL" id="FNIX01000006">
    <property type="protein sequence ID" value="SDP25857.1"/>
    <property type="molecule type" value="Genomic_DNA"/>
</dbReference>
<feature type="compositionally biased region" description="Polar residues" evidence="1">
    <location>
        <begin position="36"/>
        <end position="45"/>
    </location>
</feature>
<accession>A0A1H0R8M4</accession>
<dbReference type="STRING" id="641025.SAMN05421507_106210"/>
<evidence type="ECO:0000313" key="4">
    <source>
        <dbReference type="Proteomes" id="UP000199691"/>
    </source>
</evidence>
<gene>
    <name evidence="3" type="ORF">SAMN05421507_106210</name>
</gene>
<protein>
    <recommendedName>
        <fullName evidence="5">Glycosyl hydrolases family 43</fullName>
    </recommendedName>
</protein>
<dbReference type="Gene3D" id="2.115.10.20">
    <property type="entry name" value="Glycosyl hydrolase domain, family 43"/>
    <property type="match status" value="2"/>
</dbReference>
<dbReference type="Proteomes" id="UP000199691">
    <property type="component" value="Unassembled WGS sequence"/>
</dbReference>
<dbReference type="AlphaFoldDB" id="A0A1H0R8M4"/>
<evidence type="ECO:0008006" key="5">
    <source>
        <dbReference type="Google" id="ProtNLM"/>
    </source>
</evidence>
<sequence length="497" mass="52514">MSRRPPALLAALALLSAVTACTNAAVGDPVGVPEEPQTSTSTKKTPQAAPPRNKIRLTLENGRQSAGTVLAGSGDAPYNYAPAVMVDKGRIRAWWCSQLSAAPPGGDDILYSDGPSVGGPFSTAIPVFSGSGGSFDAMHTCDPSLVKVGDKYFMYYTGAARDNHANGSSVGVASSFDGITWARENGGQSIVAPAGDNIRENTYGAGQQSAVYVDGWVYLMFTDTTGLASHQNGAGQYVLRSRDPLFTKGVEALGQQGFKPVTSNNQPRTRSVVEAFSADWMWIEAVSSFAIAHETDDGTTVTFWNKDFTRHPFEPVLIPGVWEEGPGLVRTPEGHAPVDLKDPCGRVALDVLRGTFEGPAGPTNISHFGLDAVGMKGCTTGPEAHVLNGYAVPSPERTLDVVIGGSVMRFERRSVAEKFARGVLSTRPLGVDSLKLAVTVPAGAPAVANPQGEVGLLLDDKLWVVTAEVAALNSSSVTPVSAEQWTRYQRLPDLARR</sequence>
<reference evidence="4" key="1">
    <citation type="submission" date="2016-10" db="EMBL/GenBank/DDBJ databases">
        <authorList>
            <person name="Varghese N."/>
            <person name="Submissions S."/>
        </authorList>
    </citation>
    <scope>NUCLEOTIDE SEQUENCE [LARGE SCALE GENOMIC DNA]</scope>
    <source>
        <strain evidence="4">CGMCC 4.6609</strain>
    </source>
</reference>
<feature type="chain" id="PRO_5011512824" description="Glycosyl hydrolases family 43" evidence="2">
    <location>
        <begin position="25"/>
        <end position="497"/>
    </location>
</feature>
<keyword evidence="4" id="KW-1185">Reference proteome</keyword>
<evidence type="ECO:0000256" key="1">
    <source>
        <dbReference type="SAM" id="MobiDB-lite"/>
    </source>
</evidence>
<evidence type="ECO:0000256" key="2">
    <source>
        <dbReference type="SAM" id="SignalP"/>
    </source>
</evidence>
<feature type="signal peptide" evidence="2">
    <location>
        <begin position="1"/>
        <end position="24"/>
    </location>
</feature>
<name>A0A1H0R8M4_9PSEU</name>
<dbReference type="SUPFAM" id="SSF75005">
    <property type="entry name" value="Arabinanase/levansucrase/invertase"/>
    <property type="match status" value="1"/>
</dbReference>
<feature type="region of interest" description="Disordered" evidence="1">
    <location>
        <begin position="26"/>
        <end position="53"/>
    </location>
</feature>
<dbReference type="PROSITE" id="PS51257">
    <property type="entry name" value="PROKAR_LIPOPROTEIN"/>
    <property type="match status" value="1"/>
</dbReference>
<organism evidence="3 4">
    <name type="scientific">Lentzea jiangxiensis</name>
    <dbReference type="NCBI Taxonomy" id="641025"/>
    <lineage>
        <taxon>Bacteria</taxon>
        <taxon>Bacillati</taxon>
        <taxon>Actinomycetota</taxon>
        <taxon>Actinomycetes</taxon>
        <taxon>Pseudonocardiales</taxon>
        <taxon>Pseudonocardiaceae</taxon>
        <taxon>Lentzea</taxon>
    </lineage>
</organism>
<keyword evidence="2" id="KW-0732">Signal</keyword>